<dbReference type="Gene3D" id="3.40.50.1400">
    <property type="match status" value="1"/>
</dbReference>
<comment type="caution">
    <text evidence="4">The sequence shown here is derived from an EMBL/GenBank/DDBJ whole genome shotgun (WGS) entry which is preliminary data.</text>
</comment>
<dbReference type="InterPro" id="IPR050963">
    <property type="entry name" value="Sirohydro_Cobaltochel/CbiX"/>
</dbReference>
<name>E6PMP9_9ZZZZ</name>
<evidence type="ECO:0000256" key="2">
    <source>
        <dbReference type="ARBA" id="ARBA00023239"/>
    </source>
</evidence>
<dbReference type="GO" id="GO:0046872">
    <property type="term" value="F:metal ion binding"/>
    <property type="evidence" value="ECO:0007669"/>
    <property type="project" value="UniProtKB-KW"/>
</dbReference>
<keyword evidence="2 4" id="KW-0456">Lyase</keyword>
<sequence>MQREPRNSLGAAPHPPPNPSHMNTTTPRLLLLAHGSRQPEWARPFEAVLAAVRASRPELRVELAYLESMQPSLAQALLEAGAAGCTQLHLVPLFLGAGGHLQRDIPQAVRDAHLRHPQLTVRVAAAAGDSPDIVAALAAYALRCAQG</sequence>
<dbReference type="InterPro" id="IPR002762">
    <property type="entry name" value="CbiX-like"/>
</dbReference>
<proteinExistence type="predicted"/>
<dbReference type="EMBL" id="CABM01000022">
    <property type="protein sequence ID" value="CBH96201.1"/>
    <property type="molecule type" value="Genomic_DNA"/>
</dbReference>
<feature type="region of interest" description="Disordered" evidence="3">
    <location>
        <begin position="1"/>
        <end position="25"/>
    </location>
</feature>
<evidence type="ECO:0000256" key="3">
    <source>
        <dbReference type="SAM" id="MobiDB-lite"/>
    </source>
</evidence>
<dbReference type="GO" id="GO:0016852">
    <property type="term" value="F:sirohydrochlorin cobaltochelatase activity"/>
    <property type="evidence" value="ECO:0007669"/>
    <property type="project" value="UniProtKB-EC"/>
</dbReference>
<reference evidence="4" key="1">
    <citation type="submission" date="2009-10" db="EMBL/GenBank/DDBJ databases">
        <title>Diversity of trophic interactions inside an arsenic-rich microbial ecosystem.</title>
        <authorList>
            <person name="Bertin P.N."/>
            <person name="Heinrich-Salmeron A."/>
            <person name="Pelletier E."/>
            <person name="Goulhen-Chollet F."/>
            <person name="Arsene-Ploetze F."/>
            <person name="Gallien S."/>
            <person name="Calteau A."/>
            <person name="Vallenet D."/>
            <person name="Casiot C."/>
            <person name="Chane-Woon-Ming B."/>
            <person name="Giloteaux L."/>
            <person name="Barakat M."/>
            <person name="Bonnefoy V."/>
            <person name="Bruneel O."/>
            <person name="Chandler M."/>
            <person name="Cleiss J."/>
            <person name="Duran R."/>
            <person name="Elbaz-Poulichet F."/>
            <person name="Fonknechten N."/>
            <person name="Lauga B."/>
            <person name="Mornico D."/>
            <person name="Ortet P."/>
            <person name="Schaeffer C."/>
            <person name="Siguier P."/>
            <person name="Alexander Thil Smith A."/>
            <person name="Van Dorsselaer A."/>
            <person name="Weissenbach J."/>
            <person name="Medigue C."/>
            <person name="Le Paslier D."/>
        </authorList>
    </citation>
    <scope>NUCLEOTIDE SEQUENCE</scope>
</reference>
<accession>E6PMP9</accession>
<dbReference type="CDD" id="cd03416">
    <property type="entry name" value="CbiX_SirB_N"/>
    <property type="match status" value="1"/>
</dbReference>
<dbReference type="SUPFAM" id="SSF53800">
    <property type="entry name" value="Chelatase"/>
    <property type="match status" value="1"/>
</dbReference>
<keyword evidence="1" id="KW-0479">Metal-binding</keyword>
<organism evidence="4">
    <name type="scientific">mine drainage metagenome</name>
    <dbReference type="NCBI Taxonomy" id="410659"/>
    <lineage>
        <taxon>unclassified sequences</taxon>
        <taxon>metagenomes</taxon>
        <taxon>ecological metagenomes</taxon>
    </lineage>
</organism>
<dbReference type="Pfam" id="PF01903">
    <property type="entry name" value="CbiX"/>
    <property type="match status" value="1"/>
</dbReference>
<protein>
    <submittedName>
        <fullName evidence="4">Putative Sirohydrochlorin cobaltochelatase CbiX</fullName>
        <ecNumber evidence="4">4.99.1.3</ecNumber>
    </submittedName>
</protein>
<gene>
    <name evidence="4" type="ORF">CARN2_1192</name>
</gene>
<dbReference type="AlphaFoldDB" id="E6PMP9"/>
<dbReference type="PANTHER" id="PTHR33542">
    <property type="entry name" value="SIROHYDROCHLORIN FERROCHELATASE, CHLOROPLASTIC"/>
    <property type="match status" value="1"/>
</dbReference>
<dbReference type="PANTHER" id="PTHR33542:SF5">
    <property type="entry name" value="FERROCHELATASE CHE1"/>
    <property type="match status" value="1"/>
</dbReference>
<evidence type="ECO:0000313" key="4">
    <source>
        <dbReference type="EMBL" id="CBH96201.1"/>
    </source>
</evidence>
<dbReference type="EC" id="4.99.1.3" evidence="4"/>
<evidence type="ECO:0000256" key="1">
    <source>
        <dbReference type="ARBA" id="ARBA00022723"/>
    </source>
</evidence>